<feature type="binding site" evidence="7">
    <location>
        <position position="21"/>
    </location>
    <ligand>
        <name>3-phosphoshikimate</name>
        <dbReference type="ChEBI" id="CHEBI:145989"/>
    </ligand>
</feature>
<feature type="binding site" evidence="7">
    <location>
        <position position="168"/>
    </location>
    <ligand>
        <name>3-phosphoshikimate</name>
        <dbReference type="ChEBI" id="CHEBI:145989"/>
    </ligand>
</feature>
<dbReference type="Proteomes" id="UP000036503">
    <property type="component" value="Unassembled WGS sequence"/>
</dbReference>
<dbReference type="PANTHER" id="PTHR21090:SF5">
    <property type="entry name" value="PENTAFUNCTIONAL AROM POLYPEPTIDE"/>
    <property type="match status" value="1"/>
</dbReference>
<evidence type="ECO:0000256" key="3">
    <source>
        <dbReference type="ARBA" id="ARBA00022605"/>
    </source>
</evidence>
<evidence type="ECO:0000313" key="9">
    <source>
        <dbReference type="EMBL" id="KMO85505.1"/>
    </source>
</evidence>
<evidence type="ECO:0000256" key="2">
    <source>
        <dbReference type="ARBA" id="ARBA00009948"/>
    </source>
</evidence>
<keyword evidence="4 7" id="KW-0808">Transferase</keyword>
<dbReference type="RefSeq" id="WP_048515309.1">
    <property type="nucleotide sequence ID" value="NZ_FUXD01000024.1"/>
</dbReference>
<comment type="catalytic activity">
    <reaction evidence="6">
        <text>3-phosphoshikimate + phosphoenolpyruvate = 5-O-(1-carboxyvinyl)-3-phosphoshikimate + phosphate</text>
        <dbReference type="Rhea" id="RHEA:21256"/>
        <dbReference type="ChEBI" id="CHEBI:43474"/>
        <dbReference type="ChEBI" id="CHEBI:57701"/>
        <dbReference type="ChEBI" id="CHEBI:58702"/>
        <dbReference type="ChEBI" id="CHEBI:145989"/>
        <dbReference type="EC" id="2.5.1.19"/>
    </reaction>
    <physiologicalReaction direction="left-to-right" evidence="6">
        <dbReference type="Rhea" id="RHEA:21257"/>
    </physiologicalReaction>
</comment>
<feature type="binding site" evidence="7">
    <location>
        <position position="167"/>
    </location>
    <ligand>
        <name>3-phosphoshikimate</name>
        <dbReference type="ChEBI" id="CHEBI:145989"/>
    </ligand>
</feature>
<comment type="caution">
    <text evidence="9">The sequence shown here is derived from an EMBL/GenBank/DDBJ whole genome shotgun (WGS) entry which is preliminary data.</text>
</comment>
<accession>A0A0J6WQ51</accession>
<evidence type="ECO:0000313" key="10">
    <source>
        <dbReference type="Proteomes" id="UP000036503"/>
    </source>
</evidence>
<feature type="domain" description="Enolpyruvate transferase" evidence="8">
    <location>
        <begin position="7"/>
        <end position="415"/>
    </location>
</feature>
<gene>
    <name evidence="7" type="primary">aroA</name>
    <name evidence="9" type="ORF">AB840_13160</name>
</gene>
<feature type="binding site" evidence="7">
    <location>
        <position position="308"/>
    </location>
    <ligand>
        <name>3-phosphoshikimate</name>
        <dbReference type="ChEBI" id="CHEBI:145989"/>
    </ligand>
</feature>
<feature type="binding site" evidence="7">
    <location>
        <position position="339"/>
    </location>
    <ligand>
        <name>phosphoenolpyruvate</name>
        <dbReference type="ChEBI" id="CHEBI:58702"/>
    </ligand>
</feature>
<dbReference type="SUPFAM" id="SSF55205">
    <property type="entry name" value="EPT/RTPC-like"/>
    <property type="match status" value="1"/>
</dbReference>
<dbReference type="EC" id="2.5.1.19" evidence="7"/>
<feature type="active site" description="Proton acceptor" evidence="7">
    <location>
        <position position="308"/>
    </location>
</feature>
<dbReference type="CDD" id="cd01556">
    <property type="entry name" value="EPSP_synthase"/>
    <property type="match status" value="1"/>
</dbReference>
<dbReference type="InterPro" id="IPR006264">
    <property type="entry name" value="EPSP_synthase"/>
</dbReference>
<dbReference type="InterPro" id="IPR013792">
    <property type="entry name" value="RNA3'P_cycl/enolpyr_Trfase_a/b"/>
</dbReference>
<comment type="subunit">
    <text evidence="7">Monomer.</text>
</comment>
<dbReference type="AlphaFoldDB" id="A0A0J6WQ51"/>
<feature type="binding site" evidence="7">
    <location>
        <position position="335"/>
    </location>
    <ligand>
        <name>3-phosphoshikimate</name>
        <dbReference type="ChEBI" id="CHEBI:145989"/>
    </ligand>
</feature>
<dbReference type="FunCoup" id="A0A0J6WQ51">
    <property type="interactions" value="362"/>
</dbReference>
<dbReference type="GO" id="GO:0009073">
    <property type="term" value="P:aromatic amino acid family biosynthetic process"/>
    <property type="evidence" value="ECO:0007669"/>
    <property type="project" value="UniProtKB-KW"/>
</dbReference>
<feature type="binding site" evidence="7">
    <location>
        <position position="96"/>
    </location>
    <ligand>
        <name>phosphoenolpyruvate</name>
        <dbReference type="ChEBI" id="CHEBI:58702"/>
    </ligand>
</feature>
<dbReference type="GO" id="GO:0008652">
    <property type="term" value="P:amino acid biosynthetic process"/>
    <property type="evidence" value="ECO:0007669"/>
    <property type="project" value="UniProtKB-KW"/>
</dbReference>
<dbReference type="InterPro" id="IPR023193">
    <property type="entry name" value="EPSP_synthase_CS"/>
</dbReference>
<keyword evidence="7" id="KW-0963">Cytoplasm</keyword>
<keyword evidence="10" id="KW-1185">Reference proteome</keyword>
<protein>
    <recommendedName>
        <fullName evidence="7">3-phosphoshikimate 1-carboxyvinyltransferase</fullName>
        <ecNumber evidence="7">2.5.1.19</ecNumber>
    </recommendedName>
    <alternativeName>
        <fullName evidence="7">5-enolpyruvylshikimate-3-phosphate synthase</fullName>
        <shortName evidence="7">EPSP synthase</shortName>
        <shortName evidence="7">EPSPS</shortName>
    </alternativeName>
</protein>
<feature type="binding site" evidence="7">
    <location>
        <position position="169"/>
    </location>
    <ligand>
        <name>phosphoenolpyruvate</name>
        <dbReference type="ChEBI" id="CHEBI:58702"/>
    </ligand>
</feature>
<dbReference type="EMBL" id="LEKT01000060">
    <property type="protein sequence ID" value="KMO85505.1"/>
    <property type="molecule type" value="Genomic_DNA"/>
</dbReference>
<keyword evidence="5 7" id="KW-0057">Aromatic amino acid biosynthesis</keyword>
<feature type="binding site" evidence="7">
    <location>
        <position position="20"/>
    </location>
    <ligand>
        <name>3-phosphoshikimate</name>
        <dbReference type="ChEBI" id="CHEBI:145989"/>
    </ligand>
</feature>
<evidence type="ECO:0000256" key="1">
    <source>
        <dbReference type="ARBA" id="ARBA00004811"/>
    </source>
</evidence>
<comment type="caution">
    <text evidence="7">Lacks conserved residue(s) required for the propagation of feature annotation.</text>
</comment>
<feature type="binding site" evidence="7">
    <location>
        <position position="381"/>
    </location>
    <ligand>
        <name>phosphoenolpyruvate</name>
        <dbReference type="ChEBI" id="CHEBI:58702"/>
    </ligand>
</feature>
<evidence type="ECO:0000259" key="8">
    <source>
        <dbReference type="Pfam" id="PF00275"/>
    </source>
</evidence>
<dbReference type="PIRSF" id="PIRSF000505">
    <property type="entry name" value="EPSPS"/>
    <property type="match status" value="1"/>
</dbReference>
<dbReference type="InterPro" id="IPR036968">
    <property type="entry name" value="Enolpyruvate_Tfrase_sf"/>
</dbReference>
<comment type="similarity">
    <text evidence="2 7">Belongs to the EPSP synthase family.</text>
</comment>
<keyword evidence="3 7" id="KW-0028">Amino-acid biosynthesis</keyword>
<dbReference type="Gene3D" id="3.65.10.10">
    <property type="entry name" value="Enolpyruvate transferase domain"/>
    <property type="match status" value="2"/>
</dbReference>
<dbReference type="PROSITE" id="PS00885">
    <property type="entry name" value="EPSP_SYNTHASE_2"/>
    <property type="match status" value="1"/>
</dbReference>
<feature type="binding site" evidence="7">
    <location>
        <position position="169"/>
    </location>
    <ligand>
        <name>3-phosphoshikimate</name>
        <dbReference type="ChEBI" id="CHEBI:145989"/>
    </ligand>
</feature>
<dbReference type="STRING" id="39029.BSR42_09390"/>
<dbReference type="OrthoDB" id="9809920at2"/>
<evidence type="ECO:0000256" key="5">
    <source>
        <dbReference type="ARBA" id="ARBA00023141"/>
    </source>
</evidence>
<feature type="binding site" evidence="7">
    <location>
        <position position="195"/>
    </location>
    <ligand>
        <name>3-phosphoshikimate</name>
        <dbReference type="ChEBI" id="CHEBI:145989"/>
    </ligand>
</feature>
<feature type="binding site" evidence="7">
    <location>
        <position position="124"/>
    </location>
    <ligand>
        <name>phosphoenolpyruvate</name>
        <dbReference type="ChEBI" id="CHEBI:58702"/>
    </ligand>
</feature>
<proteinExistence type="inferred from homology"/>
<dbReference type="PANTHER" id="PTHR21090">
    <property type="entry name" value="AROM/DEHYDROQUINATE SYNTHASE"/>
    <property type="match status" value="1"/>
</dbReference>
<dbReference type="GO" id="GO:0009423">
    <property type="term" value="P:chorismate biosynthetic process"/>
    <property type="evidence" value="ECO:0007669"/>
    <property type="project" value="UniProtKB-UniRule"/>
</dbReference>
<feature type="binding site" evidence="7">
    <location>
        <position position="20"/>
    </location>
    <ligand>
        <name>phosphoenolpyruvate</name>
        <dbReference type="ChEBI" id="CHEBI:58702"/>
    </ligand>
</feature>
<name>A0A0J6WQ51_9FIRM</name>
<feature type="binding site" evidence="7">
    <location>
        <position position="407"/>
    </location>
    <ligand>
        <name>phosphoenolpyruvate</name>
        <dbReference type="ChEBI" id="CHEBI:58702"/>
    </ligand>
</feature>
<evidence type="ECO:0000256" key="4">
    <source>
        <dbReference type="ARBA" id="ARBA00022679"/>
    </source>
</evidence>
<comment type="function">
    <text evidence="7">Catalyzes the transfer of the enolpyruvyl moiety of phosphoenolpyruvate (PEP) to the 5-hydroxyl of shikimate-3-phosphate (S3P) to produce enolpyruvyl shikimate-3-phosphate and inorganic phosphate.</text>
</comment>
<comment type="subcellular location">
    <subcellularLocation>
        <location evidence="7">Cytoplasm</location>
    </subcellularLocation>
</comment>
<evidence type="ECO:0000256" key="7">
    <source>
        <dbReference type="HAMAP-Rule" id="MF_00210"/>
    </source>
</evidence>
<reference evidence="9 10" key="1">
    <citation type="submission" date="2015-06" db="EMBL/GenBank/DDBJ databases">
        <title>Draft genome sequence of beer spoilage bacterium Megasphaera cerevisiae type strain 20462.</title>
        <authorList>
            <person name="Kutumbaka K."/>
            <person name="Pasmowitz J."/>
            <person name="Mategko J."/>
            <person name="Reyes D."/>
            <person name="Friedrich A."/>
            <person name="Han S."/>
            <person name="Martens-Habbena W."/>
            <person name="Neal-McKinney J."/>
            <person name="Janagama H.K."/>
            <person name="Nadala C."/>
            <person name="Samadpour M."/>
        </authorList>
    </citation>
    <scope>NUCLEOTIDE SEQUENCE [LARGE SCALE GENOMIC DNA]</scope>
    <source>
        <strain evidence="9 10">DSM 20462</strain>
    </source>
</reference>
<organism evidence="9 10">
    <name type="scientific">Megasphaera cerevisiae DSM 20462</name>
    <dbReference type="NCBI Taxonomy" id="1122219"/>
    <lineage>
        <taxon>Bacteria</taxon>
        <taxon>Bacillati</taxon>
        <taxon>Bacillota</taxon>
        <taxon>Negativicutes</taxon>
        <taxon>Veillonellales</taxon>
        <taxon>Veillonellaceae</taxon>
        <taxon>Megasphaera</taxon>
    </lineage>
</organism>
<dbReference type="NCBIfam" id="TIGR01356">
    <property type="entry name" value="aroA"/>
    <property type="match status" value="1"/>
</dbReference>
<sequence>MNVVLSPNALHGTVQVPSSKSIGHRDLICAALAEGESIVENISPSQDIEATCRILCTLGAVIEKISSDQPGRAAYRIQGGLHKRNLPLRADCSESGSTLRFLIPVGILSGNTITFQGRGRLAQRPLEPYYGIFRQRDIHYQTTGRSLPLTVCGDLTPGRYALPGDVSSQFFTGLLLTLPLIHGDSLLCSTTPLESASYVDMTLSCLQQHGVFIDKERDGSYHIQGHQQYRPGRYTVEGDYSQAAFWLAAGMLGKYIRCTGLRRNSLQGDEVILSLIRDMGGRIDDTEAVHAFPSQLRGRTIDVEDCPDLVPILAVLATFSTGMTHIIHAGRVRFKECDRLHAIAAELNAIGAAIQEEPEGLVIHGVHQLSGGRVSGWNDHRIAMALAVASQRCTGNLVIEGAECVRKSYPDFWQDFKKLGGICRQEG</sequence>
<dbReference type="Pfam" id="PF00275">
    <property type="entry name" value="EPSP_synthase"/>
    <property type="match status" value="1"/>
</dbReference>
<dbReference type="HAMAP" id="MF_00210">
    <property type="entry name" value="EPSP_synth"/>
    <property type="match status" value="1"/>
</dbReference>
<dbReference type="InterPro" id="IPR001986">
    <property type="entry name" value="Enolpyruvate_Tfrase_dom"/>
</dbReference>
<comment type="pathway">
    <text evidence="1 7">Metabolic intermediate biosynthesis; chorismate biosynthesis; chorismate from D-erythrose 4-phosphate and phosphoenolpyruvate: step 6/7.</text>
</comment>
<dbReference type="InParanoid" id="A0A0J6WQ51"/>
<dbReference type="GO" id="GO:0005737">
    <property type="term" value="C:cytoplasm"/>
    <property type="evidence" value="ECO:0007669"/>
    <property type="project" value="UniProtKB-SubCell"/>
</dbReference>
<dbReference type="PATRIC" id="fig|1122219.3.peg.2728"/>
<feature type="binding site" evidence="7">
    <location>
        <position position="25"/>
    </location>
    <ligand>
        <name>3-phosphoshikimate</name>
        <dbReference type="ChEBI" id="CHEBI:145989"/>
    </ligand>
</feature>
<dbReference type="UniPathway" id="UPA00053">
    <property type="reaction ID" value="UER00089"/>
</dbReference>
<dbReference type="GO" id="GO:0003866">
    <property type="term" value="F:3-phosphoshikimate 1-carboxyvinyltransferase activity"/>
    <property type="evidence" value="ECO:0007669"/>
    <property type="project" value="UniProtKB-UniRule"/>
</dbReference>
<evidence type="ECO:0000256" key="6">
    <source>
        <dbReference type="ARBA" id="ARBA00044633"/>
    </source>
</evidence>